<evidence type="ECO:0000313" key="2">
    <source>
        <dbReference type="EMBL" id="VDI60457.1"/>
    </source>
</evidence>
<evidence type="ECO:0000256" key="1">
    <source>
        <dbReference type="SAM" id="MobiDB-lite"/>
    </source>
</evidence>
<comment type="caution">
    <text evidence="2">The sequence shown here is derived from an EMBL/GenBank/DDBJ whole genome shotgun (WGS) entry which is preliminary data.</text>
</comment>
<proteinExistence type="predicted"/>
<feature type="region of interest" description="Disordered" evidence="1">
    <location>
        <begin position="58"/>
        <end position="96"/>
    </location>
</feature>
<accession>A0A8B6G8Q3</accession>
<reference evidence="2" key="1">
    <citation type="submission" date="2018-11" db="EMBL/GenBank/DDBJ databases">
        <authorList>
            <person name="Alioto T."/>
            <person name="Alioto T."/>
        </authorList>
    </citation>
    <scope>NUCLEOTIDE SEQUENCE</scope>
</reference>
<feature type="compositionally biased region" description="Basic and acidic residues" evidence="1">
    <location>
        <begin position="58"/>
        <end position="78"/>
    </location>
</feature>
<dbReference type="OrthoDB" id="5988483at2759"/>
<evidence type="ECO:0008006" key="4">
    <source>
        <dbReference type="Google" id="ProtNLM"/>
    </source>
</evidence>
<organism evidence="2 3">
    <name type="scientific">Mytilus galloprovincialis</name>
    <name type="common">Mediterranean mussel</name>
    <dbReference type="NCBI Taxonomy" id="29158"/>
    <lineage>
        <taxon>Eukaryota</taxon>
        <taxon>Metazoa</taxon>
        <taxon>Spiralia</taxon>
        <taxon>Lophotrochozoa</taxon>
        <taxon>Mollusca</taxon>
        <taxon>Bivalvia</taxon>
        <taxon>Autobranchia</taxon>
        <taxon>Pteriomorphia</taxon>
        <taxon>Mytilida</taxon>
        <taxon>Mytiloidea</taxon>
        <taxon>Mytilidae</taxon>
        <taxon>Mytilinae</taxon>
        <taxon>Mytilus</taxon>
    </lineage>
</organism>
<evidence type="ECO:0000313" key="3">
    <source>
        <dbReference type="Proteomes" id="UP000596742"/>
    </source>
</evidence>
<sequence length="1454" mass="166402">MQHRIVMKCEDPLQRKDNFVTKNQKSSSELTEESETKLDNNGTCIDVYHFHNYAQIETRKKDPCSNSEKNREQQNDHDDGVDDTEEEKTPQHTKNTPVKTSILIYNTWDDISVAEEIEVSTTLHTCKSHSIDKEKYAAPNNSKKTVDKTSVKLKEQTDSICSNNFIVRAAKRRKRNESINVKTDSASIRKKRKITSMITNFFSNTGSKSSSSKGKIYATQAVDKAGKIKPRRQLFASTSIDENIDFQSHTDHKNDSKTQWKTLLPLHVSRAWYKQQGETFISNRARSISRSSSIIMDGNNKIGMQRSKNEGNLVMANLELEKKLSQALPESQSHSHLSAVKKVCEKLIYGSPILLTKTASEIYTTAKNKTLNTNRQISQKKACEIYDILSKYLPIMQLYFNGKAYLTEDRGMKLAAVVEEINGIIGSQNEQKFINEHIQNQIGKVYKNALDYLDSERDRDTITFLLTKVTSVNFMTKLEDVKSRKRITKARDIVPQHLKIYENIMKEYKFKKGLNDQQKRCILHRVKELKKKEFLRHHMTGRGRQLKSDQNPNLVPVLEYEFGEGDTEQRGGGGMEAHSRLTNTIKYKSATNRTRMSDARETVLAAGPLDFNISLSTCYNYTQNYRKGTYQAKQHHEGKNVNAMISLHSAPKTAVVKDTVVNAHYCSANINYLADIAAENTDDTCINSKDAKAAVRCNNSLGGKTWVVCEAPDHDWDQSRTNAITPMGHLFLETKIVKTLPDNLSLELGGTTEKVLHVTRTGKAVYLLNLSFYEPETVFRCFNELFVLLAEPALDEYFRNPISGKLKSSFVFVVVNGPSECPSSPLVKMLLARFQQFLNLDRVIQISNAEYYSKRNFVEIVHASVNLHIQRLGIIKSSSIFKEPEAGTLEHTKNMEAVAEELQHVIRNASFGGKNIQCFRGVGADQTFLFDDENNLRNFLSLSEQRKMESNLGYGVKKNKLSEILHMTWGSGDNFIAKYADDYARLNNEFCDMTTAFSGKYLTAIFRSDDNWISNNSSRAIIQPLPDYIRYIRTGRLHYMSYEMRKSLECGVWDNRPDIFLPETILGLAFKVIPHLTADISNSLALLSWITKTEVENYFHHLRKQMERDLTNEIERNRWQNHELFQKTKAELVQMCADQKVPSIGTKVDLVKKLAEKLEIEEPDRSTFDGDLSTIPDSIQGIHRLNIAKIKEVLNFFQVPTLGTKDELSLRLLALRLDSRNLIFQKEAKLILDLINISKQLIFAQKSLYICQEEFIHRERAFGVRGNPSLSSHRPRRNAGNCGEKRYLSEVELPFGISEENLQDIFETIERYIENITCQKSKEQVSTQRDVICLPGNRILIYWGDEELGASNRKAGWFPAKVMKYEEYKDEITVKYVSEKDKEYKINVDNAMKRKIIKSARTTLSESSIYDKVIEVGSSILIKWTKQEAETAKMNPGKFMLYLIKTTILLHGIY</sequence>
<dbReference type="Proteomes" id="UP000596742">
    <property type="component" value="Unassembled WGS sequence"/>
</dbReference>
<name>A0A8B6G8Q3_MYTGA</name>
<gene>
    <name evidence="2" type="ORF">MGAL_10B009378</name>
</gene>
<protein>
    <recommendedName>
        <fullName evidence="4">SAP domain-containing protein</fullName>
    </recommendedName>
</protein>
<keyword evidence="3" id="KW-1185">Reference proteome</keyword>
<dbReference type="EMBL" id="UYJE01008036">
    <property type="protein sequence ID" value="VDI60457.1"/>
    <property type="molecule type" value="Genomic_DNA"/>
</dbReference>